<dbReference type="AlphaFoldDB" id="A0A087E1X2"/>
<evidence type="ECO:0000313" key="6">
    <source>
        <dbReference type="Proteomes" id="UP000029055"/>
    </source>
</evidence>
<reference evidence="5 6" key="1">
    <citation type="submission" date="2014-03" db="EMBL/GenBank/DDBJ databases">
        <title>Genomics of Bifidobacteria.</title>
        <authorList>
            <person name="Ventura M."/>
            <person name="Milani C."/>
            <person name="Lugli G.A."/>
        </authorList>
    </citation>
    <scope>NUCLEOTIDE SEQUENCE [LARGE SCALE GENOMIC DNA]</scope>
    <source>
        <strain evidence="5 6">LMG 11597</strain>
    </source>
</reference>
<keyword evidence="6" id="KW-1185">Reference proteome</keyword>
<dbReference type="STRING" id="77635.BISU_1787"/>
<evidence type="ECO:0000256" key="1">
    <source>
        <dbReference type="ARBA" id="ARBA00009108"/>
    </source>
</evidence>
<evidence type="ECO:0000256" key="3">
    <source>
        <dbReference type="SAM" id="MobiDB-lite"/>
    </source>
</evidence>
<proteinExistence type="inferred from homology"/>
<comment type="similarity">
    <text evidence="1">Belongs to the UPF0749 family.</text>
</comment>
<dbReference type="RefSeq" id="WP_414627310.1">
    <property type="nucleotide sequence ID" value="NZ_JAZHTX010000009.1"/>
</dbReference>
<feature type="coiled-coil region" evidence="2">
    <location>
        <begin position="132"/>
        <end position="159"/>
    </location>
</feature>
<comment type="caution">
    <text evidence="5">The sequence shown here is derived from an EMBL/GenBank/DDBJ whole genome shotgun (WGS) entry which is preliminary data.</text>
</comment>
<dbReference type="PANTHER" id="PTHR37313">
    <property type="entry name" value="UPF0749 PROTEIN RV1825"/>
    <property type="match status" value="1"/>
</dbReference>
<feature type="region of interest" description="Disordered" evidence="3">
    <location>
        <begin position="1"/>
        <end position="25"/>
    </location>
</feature>
<keyword evidence="4" id="KW-0472">Membrane</keyword>
<feature type="transmembrane region" description="Helical" evidence="4">
    <location>
        <begin position="96"/>
        <end position="120"/>
    </location>
</feature>
<dbReference type="GO" id="GO:0005886">
    <property type="term" value="C:plasma membrane"/>
    <property type="evidence" value="ECO:0007669"/>
    <property type="project" value="TreeGrafter"/>
</dbReference>
<evidence type="ECO:0000256" key="4">
    <source>
        <dbReference type="SAM" id="Phobius"/>
    </source>
</evidence>
<dbReference type="Proteomes" id="UP000029055">
    <property type="component" value="Unassembled WGS sequence"/>
</dbReference>
<dbReference type="InterPro" id="IPR010273">
    <property type="entry name" value="DUF881"/>
</dbReference>
<keyword evidence="4" id="KW-0812">Transmembrane</keyword>
<dbReference type="Pfam" id="PF05949">
    <property type="entry name" value="DUF881"/>
    <property type="match status" value="1"/>
</dbReference>
<accession>A0A087E1X2</accession>
<name>A0A087E1X2_9BIFI</name>
<evidence type="ECO:0008006" key="7">
    <source>
        <dbReference type="Google" id="ProtNLM"/>
    </source>
</evidence>
<organism evidence="5 6">
    <name type="scientific">Bifidobacterium subtile</name>
    <dbReference type="NCBI Taxonomy" id="77635"/>
    <lineage>
        <taxon>Bacteria</taxon>
        <taxon>Bacillati</taxon>
        <taxon>Actinomycetota</taxon>
        <taxon>Actinomycetes</taxon>
        <taxon>Bifidobacteriales</taxon>
        <taxon>Bifidobacteriaceae</taxon>
        <taxon>Bifidobacterium</taxon>
    </lineage>
</organism>
<dbReference type="Gene3D" id="3.30.70.1880">
    <property type="entry name" value="Protein of unknown function DUF881"/>
    <property type="match status" value="1"/>
</dbReference>
<evidence type="ECO:0000313" key="5">
    <source>
        <dbReference type="EMBL" id="KFJ01773.1"/>
    </source>
</evidence>
<dbReference type="PANTHER" id="PTHR37313:SF1">
    <property type="entry name" value="UPF0749 PROTEIN RV1823"/>
    <property type="match status" value="1"/>
</dbReference>
<evidence type="ECO:0000256" key="2">
    <source>
        <dbReference type="SAM" id="Coils"/>
    </source>
</evidence>
<dbReference type="EMBL" id="JGZR01000009">
    <property type="protein sequence ID" value="KFJ01773.1"/>
    <property type="molecule type" value="Genomic_DNA"/>
</dbReference>
<keyword evidence="4" id="KW-1133">Transmembrane helix</keyword>
<keyword evidence="2" id="KW-0175">Coiled coil</keyword>
<dbReference type="eggNOG" id="COG3879">
    <property type="taxonomic scope" value="Bacteria"/>
</dbReference>
<gene>
    <name evidence="5" type="ORF">BISU_1787</name>
</gene>
<protein>
    <recommendedName>
        <fullName evidence="7">DUF881 domain-containing protein</fullName>
    </recommendedName>
</protein>
<sequence>MTAPRSPFASSMHAQPPSYPVSAQDTVRRRRAVFSRSAAGLETVLAAVHQPGSDRRTRRRRIVDDDSLRLIDDLTNRPLDPMFSDARLARKPESRLTVWVSHAIVFLICVGVGFAGFLFVRQLHTDPRKEVRDTLISQLDQLNDRVDTLSADNKTLRASVDDQSKKLGSYGDSQVQRNDDLVNGLSAVQGEGITLTLADPIAAKSDSASGSGPREGQTGRLRVITDADLQQFVSLLWNSGAEAISINGRRLGPQTSIRTAGQSILVGVDQIESPYKIEAIGDRDILAQALDAKTQPALYDSFKKAGIYPQIRKSDALALEAADSGDLTYAKRSN</sequence>